<proteinExistence type="predicted"/>
<protein>
    <recommendedName>
        <fullName evidence="1">Mos1 transposase HTH domain-containing protein</fullName>
    </recommendedName>
</protein>
<comment type="caution">
    <text evidence="2">The sequence shown here is derived from an EMBL/GenBank/DDBJ whole genome shotgun (WGS) entry which is preliminary data.</text>
</comment>
<evidence type="ECO:0000313" key="2">
    <source>
        <dbReference type="EMBL" id="PNF26753.1"/>
    </source>
</evidence>
<dbReference type="Gene3D" id="1.10.10.1450">
    <property type="match status" value="1"/>
</dbReference>
<gene>
    <name evidence="2" type="ORF">B7P43_G01616</name>
</gene>
<sequence>MSQFEQRANIKFMCKLGKSASETLLALQQVYGDTAIKKSAVYGCFSRFKNGQETLQDDQRSGRPSTSRTKEIIGKARQLIRCDRRMTIAEFEQEVGTVTGHFYVQVLQRLRDAVWRKQRDKCQGRWFLHNDNAPSHTSLVA</sequence>
<evidence type="ECO:0000313" key="3">
    <source>
        <dbReference type="Proteomes" id="UP000235965"/>
    </source>
</evidence>
<keyword evidence="3" id="KW-1185">Reference proteome</keyword>
<accession>A0A2J7QDV2</accession>
<dbReference type="AlphaFoldDB" id="A0A2J7QDV2"/>
<dbReference type="EMBL" id="NEVH01015814">
    <property type="protein sequence ID" value="PNF26753.1"/>
    <property type="molecule type" value="Genomic_DNA"/>
</dbReference>
<dbReference type="Pfam" id="PF17906">
    <property type="entry name" value="HTH_48"/>
    <property type="match status" value="1"/>
</dbReference>
<name>A0A2J7QDV2_9NEOP</name>
<reference evidence="2 3" key="1">
    <citation type="submission" date="2017-12" db="EMBL/GenBank/DDBJ databases">
        <title>Hemimetabolous genomes reveal molecular basis of termite eusociality.</title>
        <authorList>
            <person name="Harrison M.C."/>
            <person name="Jongepier E."/>
            <person name="Robertson H.M."/>
            <person name="Arning N."/>
            <person name="Bitard-Feildel T."/>
            <person name="Chao H."/>
            <person name="Childers C.P."/>
            <person name="Dinh H."/>
            <person name="Doddapaneni H."/>
            <person name="Dugan S."/>
            <person name="Gowin J."/>
            <person name="Greiner C."/>
            <person name="Han Y."/>
            <person name="Hu H."/>
            <person name="Hughes D.S.T."/>
            <person name="Huylmans A.-K."/>
            <person name="Kemena C."/>
            <person name="Kremer L.P.M."/>
            <person name="Lee S.L."/>
            <person name="Lopez-Ezquerra A."/>
            <person name="Mallet L."/>
            <person name="Monroy-Kuhn J.M."/>
            <person name="Moser A."/>
            <person name="Murali S.C."/>
            <person name="Muzny D.M."/>
            <person name="Otani S."/>
            <person name="Piulachs M.-D."/>
            <person name="Poelchau M."/>
            <person name="Qu J."/>
            <person name="Schaub F."/>
            <person name="Wada-Katsumata A."/>
            <person name="Worley K.C."/>
            <person name="Xie Q."/>
            <person name="Ylla G."/>
            <person name="Poulsen M."/>
            <person name="Gibbs R.A."/>
            <person name="Schal C."/>
            <person name="Richards S."/>
            <person name="Belles X."/>
            <person name="Korb J."/>
            <person name="Bornberg-Bauer E."/>
        </authorList>
    </citation>
    <scope>NUCLEOTIDE SEQUENCE [LARGE SCALE GENOMIC DNA]</scope>
    <source>
        <tissue evidence="2">Whole body</tissue>
    </source>
</reference>
<dbReference type="PANTHER" id="PTHR46060">
    <property type="entry name" value="MARINER MOS1 TRANSPOSASE-LIKE PROTEIN"/>
    <property type="match status" value="1"/>
</dbReference>
<dbReference type="PANTHER" id="PTHR46060:SF1">
    <property type="entry name" value="MARINER MOS1 TRANSPOSASE-LIKE PROTEIN"/>
    <property type="match status" value="1"/>
</dbReference>
<dbReference type="STRING" id="105785.A0A2J7QDV2"/>
<dbReference type="InterPro" id="IPR052709">
    <property type="entry name" value="Transposase-MT_Hybrid"/>
</dbReference>
<dbReference type="Proteomes" id="UP000235965">
    <property type="component" value="Unassembled WGS sequence"/>
</dbReference>
<dbReference type="InterPro" id="IPR041426">
    <property type="entry name" value="Mos1_HTH"/>
</dbReference>
<dbReference type="InParanoid" id="A0A2J7QDV2"/>
<organism evidence="2 3">
    <name type="scientific">Cryptotermes secundus</name>
    <dbReference type="NCBI Taxonomy" id="105785"/>
    <lineage>
        <taxon>Eukaryota</taxon>
        <taxon>Metazoa</taxon>
        <taxon>Ecdysozoa</taxon>
        <taxon>Arthropoda</taxon>
        <taxon>Hexapoda</taxon>
        <taxon>Insecta</taxon>
        <taxon>Pterygota</taxon>
        <taxon>Neoptera</taxon>
        <taxon>Polyneoptera</taxon>
        <taxon>Dictyoptera</taxon>
        <taxon>Blattodea</taxon>
        <taxon>Blattoidea</taxon>
        <taxon>Termitoidae</taxon>
        <taxon>Kalotermitidae</taxon>
        <taxon>Cryptotermitinae</taxon>
        <taxon>Cryptotermes</taxon>
    </lineage>
</organism>
<evidence type="ECO:0000259" key="1">
    <source>
        <dbReference type="Pfam" id="PF17906"/>
    </source>
</evidence>
<feature type="domain" description="Mos1 transposase HTH" evidence="1">
    <location>
        <begin position="7"/>
        <end position="51"/>
    </location>
</feature>